<dbReference type="EMBL" id="JANLCM010000001">
    <property type="protein sequence ID" value="MCS5716613.1"/>
    <property type="molecule type" value="Genomic_DNA"/>
</dbReference>
<name>A0ABT2GK68_9MICO</name>
<dbReference type="RefSeq" id="WP_259503862.1">
    <property type="nucleotide sequence ID" value="NZ_JANLCM010000001.1"/>
</dbReference>
<evidence type="ECO:0000313" key="2">
    <source>
        <dbReference type="Proteomes" id="UP001165584"/>
    </source>
</evidence>
<comment type="caution">
    <text evidence="1">The sequence shown here is derived from an EMBL/GenBank/DDBJ whole genome shotgun (WGS) entry which is preliminary data.</text>
</comment>
<reference evidence="1" key="1">
    <citation type="submission" date="2022-08" db="EMBL/GenBank/DDBJ databases">
        <authorList>
            <person name="Deng Y."/>
            <person name="Han X.-F."/>
            <person name="Zhang Y.-Q."/>
        </authorList>
    </citation>
    <scope>NUCLEOTIDE SEQUENCE</scope>
    <source>
        <strain evidence="1">CPCC 205763</strain>
    </source>
</reference>
<dbReference type="InterPro" id="IPR007739">
    <property type="entry name" value="RgpF"/>
</dbReference>
<protein>
    <submittedName>
        <fullName evidence="1">Rhamnan synthesis F family protein</fullName>
    </submittedName>
</protein>
<accession>A0ABT2GK68</accession>
<evidence type="ECO:0000313" key="1">
    <source>
        <dbReference type="EMBL" id="MCS5716613.1"/>
    </source>
</evidence>
<organism evidence="1 2">
    <name type="scientific">Herbiconiux aconitum</name>
    <dbReference type="NCBI Taxonomy" id="2970913"/>
    <lineage>
        <taxon>Bacteria</taxon>
        <taxon>Bacillati</taxon>
        <taxon>Actinomycetota</taxon>
        <taxon>Actinomycetes</taxon>
        <taxon>Micrococcales</taxon>
        <taxon>Microbacteriaceae</taxon>
        <taxon>Herbiconiux</taxon>
    </lineage>
</organism>
<sequence length="269" mass="30059">MSPSILEKVLPRAVIESTRTTLPATDRVAVVASYGPTAQVSLSLSWMVARLEEVGYAVVVVRASDDTRPLDWSRGPANEAIVIRKPNVGYDFGSWATGLEMFPEIRSKPYVIITNDSLVGPFSSLAPMVEDFEGSYFDVWGGTWTAQYMPHLQSFLLGFRDGVLNDPTLKHFWQNLPEQSSKFDIIDKYELGLNRLLHGEGFVTGAWFDYDLVVHYTQNPTILGWRGLLDLGFPFVKRELVTNPSIVADGSEVPTVVQEKFGINPTDWL</sequence>
<dbReference type="Pfam" id="PF05045">
    <property type="entry name" value="RgpF"/>
    <property type="match status" value="1"/>
</dbReference>
<gene>
    <name evidence="1" type="ORF">N1027_00510</name>
</gene>
<keyword evidence="2" id="KW-1185">Reference proteome</keyword>
<dbReference type="Proteomes" id="UP001165584">
    <property type="component" value="Unassembled WGS sequence"/>
</dbReference>
<proteinExistence type="predicted"/>